<dbReference type="OrthoDB" id="958788at2"/>
<gene>
    <name evidence="1" type="ORF">F1649_07710</name>
</gene>
<dbReference type="Proteomes" id="UP000322918">
    <property type="component" value="Unassembled WGS sequence"/>
</dbReference>
<accession>A0A5M9HBU0</accession>
<dbReference type="RefSeq" id="WP_141814517.1">
    <property type="nucleotide sequence ID" value="NZ_VFPL01000001.1"/>
</dbReference>
<dbReference type="EMBL" id="VWNE01000010">
    <property type="protein sequence ID" value="KAA8483765.1"/>
    <property type="molecule type" value="Genomic_DNA"/>
</dbReference>
<reference evidence="1 2" key="1">
    <citation type="submission" date="2019-09" db="EMBL/GenBank/DDBJ databases">
        <title>Pararcticibacter amylolyticus gen. nov., sp. nov., isolated from a rottenly hemp rope, and reclassification of Pedobacter tournemirensis as Pararcticibacter tournemirensis comb. nov.</title>
        <authorList>
            <person name="Cai Y."/>
        </authorList>
    </citation>
    <scope>NUCLEOTIDE SEQUENCE [LARGE SCALE GENOMIC DNA]</scope>
    <source>
        <strain evidence="1 2">TF5-37.2-LB10</strain>
    </source>
</reference>
<comment type="caution">
    <text evidence="1">The sequence shown here is derived from an EMBL/GenBank/DDBJ whole genome shotgun (WGS) entry which is preliminary data.</text>
</comment>
<organism evidence="1 2">
    <name type="scientific">Arcticibacter tournemirensis</name>
    <dbReference type="NCBI Taxonomy" id="699437"/>
    <lineage>
        <taxon>Bacteria</taxon>
        <taxon>Pseudomonadati</taxon>
        <taxon>Bacteroidota</taxon>
        <taxon>Sphingobacteriia</taxon>
        <taxon>Sphingobacteriales</taxon>
        <taxon>Sphingobacteriaceae</taxon>
        <taxon>Arcticibacter</taxon>
    </lineage>
</organism>
<evidence type="ECO:0000313" key="1">
    <source>
        <dbReference type="EMBL" id="KAA8483765.1"/>
    </source>
</evidence>
<name>A0A5M9HBU0_9SPHI</name>
<proteinExistence type="predicted"/>
<sequence>MNTVIAIKPSGKPYKFYAPSTWNEVNEKQLVTWAAITLKRLSFGDAARLAMIVFYRMPVKLFFSVPEAQKVQLAPTLRFLFGHNTLTQWVIPRIRRRFRWYYGPEHRLQNITIGEYSRTELYYQAYVKRNDEKALDMLIATLYRPLRKGTAERDIREELSDISIRKRAKRMSTLSKRYRHAILLNYEGCRNFIRVNFLDKLPSEGGTKPDEIFDYNKVILAVAGANGKFGTKSETERAFLYDFLQHLVTNAEEIAKLKTN</sequence>
<protein>
    <submittedName>
        <fullName evidence="1">Uncharacterized protein</fullName>
    </submittedName>
</protein>
<keyword evidence="2" id="KW-1185">Reference proteome</keyword>
<dbReference type="AlphaFoldDB" id="A0A5M9HBU0"/>
<evidence type="ECO:0000313" key="2">
    <source>
        <dbReference type="Proteomes" id="UP000322918"/>
    </source>
</evidence>